<keyword evidence="2" id="KW-0560">Oxidoreductase</keyword>
<evidence type="ECO:0000256" key="3">
    <source>
        <dbReference type="RuleBase" id="RU000363"/>
    </source>
</evidence>
<dbReference type="InterPro" id="IPR020904">
    <property type="entry name" value="Sc_DH/Rdtase_CS"/>
</dbReference>
<keyword evidence="5" id="KW-1185">Reference proteome</keyword>
<dbReference type="InterPro" id="IPR002347">
    <property type="entry name" value="SDR_fam"/>
</dbReference>
<dbReference type="SUPFAM" id="SSF51735">
    <property type="entry name" value="NAD(P)-binding Rossmann-fold domains"/>
    <property type="match status" value="1"/>
</dbReference>
<comment type="similarity">
    <text evidence="1 3">Belongs to the short-chain dehydrogenases/reductases (SDR) family.</text>
</comment>
<evidence type="ECO:0000256" key="1">
    <source>
        <dbReference type="ARBA" id="ARBA00006484"/>
    </source>
</evidence>
<dbReference type="PRINTS" id="PR00080">
    <property type="entry name" value="SDRFAMILY"/>
</dbReference>
<dbReference type="Pfam" id="PF00106">
    <property type="entry name" value="adh_short"/>
    <property type="match status" value="1"/>
</dbReference>
<dbReference type="PRINTS" id="PR00081">
    <property type="entry name" value="GDHRDH"/>
</dbReference>
<comment type="caution">
    <text evidence="4">The sequence shown here is derived from an EMBL/GenBank/DDBJ whole genome shotgun (WGS) entry which is preliminary data.</text>
</comment>
<dbReference type="RefSeq" id="WP_311829618.1">
    <property type="nucleotide sequence ID" value="NZ_JARQAJ010000002.1"/>
</dbReference>
<proteinExistence type="inferred from homology"/>
<dbReference type="Proteomes" id="UP001181046">
    <property type="component" value="Unassembled WGS sequence"/>
</dbReference>
<dbReference type="PROSITE" id="PS00061">
    <property type="entry name" value="ADH_SHORT"/>
    <property type="match status" value="1"/>
</dbReference>
<reference evidence="4" key="1">
    <citation type="submission" date="2023-03" db="EMBL/GenBank/DDBJ databases">
        <authorList>
            <person name="Shen W."/>
            <person name="Cai J."/>
        </authorList>
    </citation>
    <scope>NUCLEOTIDE SEQUENCE</scope>
    <source>
        <strain evidence="4">P66-3</strain>
    </source>
</reference>
<dbReference type="InterPro" id="IPR051911">
    <property type="entry name" value="SDR_oxidoreductase"/>
</dbReference>
<dbReference type="Gene3D" id="3.40.50.720">
    <property type="entry name" value="NAD(P)-binding Rossmann-like Domain"/>
    <property type="match status" value="1"/>
</dbReference>
<evidence type="ECO:0000256" key="2">
    <source>
        <dbReference type="ARBA" id="ARBA00023002"/>
    </source>
</evidence>
<dbReference type="InterPro" id="IPR036291">
    <property type="entry name" value="NAD(P)-bd_dom_sf"/>
</dbReference>
<organism evidence="4 5">
    <name type="scientific">Enterococcus xiangfangensis</name>
    <dbReference type="NCBI Taxonomy" id="1296537"/>
    <lineage>
        <taxon>Bacteria</taxon>
        <taxon>Bacillati</taxon>
        <taxon>Bacillota</taxon>
        <taxon>Bacilli</taxon>
        <taxon>Lactobacillales</taxon>
        <taxon>Enterococcaceae</taxon>
        <taxon>Enterococcus</taxon>
    </lineage>
</organism>
<gene>
    <name evidence="4" type="ORF">P7H27_04655</name>
</gene>
<name>A0ABU3F8Q1_9ENTE</name>
<dbReference type="PANTHER" id="PTHR43976:SF16">
    <property type="entry name" value="SHORT-CHAIN DEHYDROGENASE_REDUCTASE FAMILY PROTEIN"/>
    <property type="match status" value="1"/>
</dbReference>
<dbReference type="PANTHER" id="PTHR43976">
    <property type="entry name" value="SHORT CHAIN DEHYDROGENASE"/>
    <property type="match status" value="1"/>
</dbReference>
<dbReference type="NCBIfam" id="NF006114">
    <property type="entry name" value="PRK08263.1"/>
    <property type="match status" value="1"/>
</dbReference>
<evidence type="ECO:0000313" key="4">
    <source>
        <dbReference type="EMBL" id="MDT2759048.1"/>
    </source>
</evidence>
<sequence length="287" mass="31625">MTRTWFITGGSKGIGFETAKIVLENGDQVISFSRTEGKLASLKEKYDQSLLICLGDIEQREAVFAAAAKGAETFKGIDIALSNAGMMLGGMVEETTEAEARKIMNVNFFGSLWTAQAVSPYLRKKQGRFIQMSSIGGIMSWMTSGLYSASKFAIEGLTEALAQELAPFGVHVTIVEPGGYWTDLYKNLHSSERFSDYQELHQQMDDFSKEQEGQATDSDPALAATAIFKLAALPEPPLRLLLSDSLFDMVIEATENKITSWKEEESLSRASEKLIPMPKGYLDDTEL</sequence>
<dbReference type="EMBL" id="JARQAJ010000002">
    <property type="protein sequence ID" value="MDT2759048.1"/>
    <property type="molecule type" value="Genomic_DNA"/>
</dbReference>
<protein>
    <submittedName>
        <fullName evidence="4">SDR family NAD(P)-dependent oxidoreductase</fullName>
    </submittedName>
</protein>
<evidence type="ECO:0000313" key="5">
    <source>
        <dbReference type="Proteomes" id="UP001181046"/>
    </source>
</evidence>
<accession>A0ABU3F8Q1</accession>